<evidence type="ECO:0000256" key="3">
    <source>
        <dbReference type="ARBA" id="ARBA00023015"/>
    </source>
</evidence>
<dbReference type="InterPro" id="IPR011608">
    <property type="entry name" value="PRD"/>
</dbReference>
<dbReference type="PROSITE" id="PS51372">
    <property type="entry name" value="PRD_2"/>
    <property type="match status" value="1"/>
</dbReference>
<evidence type="ECO:0000259" key="6">
    <source>
        <dbReference type="PROSITE" id="PS51372"/>
    </source>
</evidence>
<comment type="caution">
    <text evidence="7">The sequence shown here is derived from an EMBL/GenBank/DDBJ whole genome shotgun (WGS) entry which is preliminary data.</text>
</comment>
<dbReference type="InterPro" id="IPR013196">
    <property type="entry name" value="HTH_11"/>
</dbReference>
<dbReference type="InterPro" id="IPR013011">
    <property type="entry name" value="PTS_EIIB_2"/>
</dbReference>
<dbReference type="InterPro" id="IPR036390">
    <property type="entry name" value="WH_DNA-bd_sf"/>
</dbReference>
<keyword evidence="1" id="KW-0808">Transferase</keyword>
<dbReference type="PROSITE" id="PS51099">
    <property type="entry name" value="PTS_EIIB_TYPE_2"/>
    <property type="match status" value="1"/>
</dbReference>
<evidence type="ECO:0000256" key="4">
    <source>
        <dbReference type="ARBA" id="ARBA00023163"/>
    </source>
</evidence>
<dbReference type="InterPro" id="IPR003501">
    <property type="entry name" value="PTS_EIIB_2/3"/>
</dbReference>
<dbReference type="SUPFAM" id="SSF52794">
    <property type="entry name" value="PTS system IIB component-like"/>
    <property type="match status" value="1"/>
</dbReference>
<dbReference type="AlphaFoldDB" id="A0A916QDK1"/>
<dbReference type="PANTHER" id="PTHR30185">
    <property type="entry name" value="CRYPTIC BETA-GLUCOSIDE BGL OPERON ANTITERMINATOR"/>
    <property type="match status" value="1"/>
</dbReference>
<dbReference type="Pfam" id="PF08220">
    <property type="entry name" value="HTH_DeoR"/>
    <property type="match status" value="1"/>
</dbReference>
<evidence type="ECO:0008006" key="9">
    <source>
        <dbReference type="Google" id="ProtNLM"/>
    </source>
</evidence>
<dbReference type="Gene3D" id="3.40.50.2300">
    <property type="match status" value="1"/>
</dbReference>
<dbReference type="EMBL" id="BLYI01000070">
    <property type="protein sequence ID" value="GFO86703.1"/>
    <property type="molecule type" value="Genomic_DNA"/>
</dbReference>
<organism evidence="7 8">
    <name type="scientific">Anaerostipes butyraticus</name>
    <dbReference type="NCBI Taxonomy" id="645466"/>
    <lineage>
        <taxon>Bacteria</taxon>
        <taxon>Bacillati</taxon>
        <taxon>Bacillota</taxon>
        <taxon>Clostridia</taxon>
        <taxon>Lachnospirales</taxon>
        <taxon>Lachnospiraceae</taxon>
        <taxon>Anaerostipes</taxon>
    </lineage>
</organism>
<dbReference type="InterPro" id="IPR001034">
    <property type="entry name" value="DeoR_HTH"/>
</dbReference>
<dbReference type="RefSeq" id="WP_201312343.1">
    <property type="nucleotide sequence ID" value="NZ_BLYI01000070.1"/>
</dbReference>
<feature type="domain" description="PRD" evidence="6">
    <location>
        <begin position="309"/>
        <end position="414"/>
    </location>
</feature>
<dbReference type="CDD" id="cd05568">
    <property type="entry name" value="PTS_IIB_bgl_like"/>
    <property type="match status" value="1"/>
</dbReference>
<dbReference type="PANTHER" id="PTHR30185:SF18">
    <property type="entry name" value="TRANSCRIPTIONAL REGULATOR MTLR"/>
    <property type="match status" value="1"/>
</dbReference>
<dbReference type="SUPFAM" id="SSF63520">
    <property type="entry name" value="PTS-regulatory domain, PRD"/>
    <property type="match status" value="1"/>
</dbReference>
<evidence type="ECO:0000313" key="8">
    <source>
        <dbReference type="Proteomes" id="UP000613208"/>
    </source>
</evidence>
<keyword evidence="3" id="KW-0805">Transcription regulation</keyword>
<dbReference type="Pfam" id="PF02302">
    <property type="entry name" value="PTS_IIB"/>
    <property type="match status" value="1"/>
</dbReference>
<feature type="domain" description="PTS EIIB type-2" evidence="5">
    <location>
        <begin position="416"/>
        <end position="505"/>
    </location>
</feature>
<evidence type="ECO:0000256" key="2">
    <source>
        <dbReference type="ARBA" id="ARBA00022737"/>
    </source>
</evidence>
<evidence type="ECO:0000313" key="7">
    <source>
        <dbReference type="EMBL" id="GFO86703.1"/>
    </source>
</evidence>
<dbReference type="Pfam" id="PF00874">
    <property type="entry name" value="PRD"/>
    <property type="match status" value="1"/>
</dbReference>
<dbReference type="GO" id="GO:0003700">
    <property type="term" value="F:DNA-binding transcription factor activity"/>
    <property type="evidence" value="ECO:0007669"/>
    <property type="project" value="InterPro"/>
</dbReference>
<dbReference type="GO" id="GO:0008982">
    <property type="term" value="F:protein-N(PI)-phosphohistidine-sugar phosphotransferase activity"/>
    <property type="evidence" value="ECO:0007669"/>
    <property type="project" value="InterPro"/>
</dbReference>
<dbReference type="InterPro" id="IPR036095">
    <property type="entry name" value="PTS_EIIB-like_sf"/>
</dbReference>
<proteinExistence type="predicted"/>
<dbReference type="Proteomes" id="UP000613208">
    <property type="component" value="Unassembled WGS sequence"/>
</dbReference>
<sequence>MLISDRSKEIIEYLMNAAGPLTVSDLAKELQVTERTIYRQMPEVTKIIESFGLTLDHSSGRGMMIFGSLYNIKRLNTAFEGVKTEQNYTAKERVDMIILILLNADGYVKTQSLAIDLNTSSQTIRNDFSSVKDKVHTHNIDFETKKSEGVRLVGKEIPKRHLFINIILQNISPDNFFDWLKDEKYKQNPFISLLQKFDCEKSLRILYEAVQPVIHKRHLNISDSELQEFLLLIGIFIRRHPLVSDMGSESDPLKLNLNVPATESDFQEDILSILKKKFDIILYKNEESYFHWIINLYVGRTHYQVNHPASALQLLDNISRLIGEIESKLHVPFSQDKNLAENLMLHVNMAMERIQNGINVTNPMLEEVYQSNPQLYEIVKQSFLDIFQAVNVPEDEIGYIVIYFIASMDYLSQKSISVLVVCSSGIGSSKMLRSRLEREFTEIDVKKIISLHKLHDENLDDYDFIVSTVPLDLDEDKYLCVSPLLNEKEKEETRKRLDALNKKGDYYE</sequence>
<dbReference type="Gene3D" id="1.10.1790.10">
    <property type="entry name" value="PRD domain"/>
    <property type="match status" value="1"/>
</dbReference>
<dbReference type="InterPro" id="IPR036634">
    <property type="entry name" value="PRD_sf"/>
</dbReference>
<reference evidence="7" key="1">
    <citation type="submission" date="2020-06" db="EMBL/GenBank/DDBJ databases">
        <title>Characterization of fructooligosaccharide metabolism and fructooligosaccharide-degrading enzymes in human commensal butyrate producers.</title>
        <authorList>
            <person name="Tanno H."/>
            <person name="Fujii T."/>
            <person name="Hirano K."/>
            <person name="Maeno S."/>
            <person name="Tonozuka T."/>
            <person name="Sakamoto M."/>
            <person name="Ohkuma M."/>
            <person name="Tochio T."/>
            <person name="Endo A."/>
        </authorList>
    </citation>
    <scope>NUCLEOTIDE SEQUENCE</scope>
    <source>
        <strain evidence="7">JCM 17466</strain>
    </source>
</reference>
<evidence type="ECO:0000259" key="5">
    <source>
        <dbReference type="PROSITE" id="PS51099"/>
    </source>
</evidence>
<keyword evidence="2" id="KW-0677">Repeat</keyword>
<dbReference type="InterPro" id="IPR036388">
    <property type="entry name" value="WH-like_DNA-bd_sf"/>
</dbReference>
<dbReference type="Pfam" id="PF08279">
    <property type="entry name" value="HTH_11"/>
    <property type="match status" value="1"/>
</dbReference>
<evidence type="ECO:0000256" key="1">
    <source>
        <dbReference type="ARBA" id="ARBA00022679"/>
    </source>
</evidence>
<keyword evidence="8" id="KW-1185">Reference proteome</keyword>
<dbReference type="InterPro" id="IPR050661">
    <property type="entry name" value="BglG_antiterminators"/>
</dbReference>
<protein>
    <recommendedName>
        <fullName evidence="9">Transcription antiterminator</fullName>
    </recommendedName>
</protein>
<dbReference type="GO" id="GO:0009401">
    <property type="term" value="P:phosphoenolpyruvate-dependent sugar phosphotransferase system"/>
    <property type="evidence" value="ECO:0007669"/>
    <property type="project" value="InterPro"/>
</dbReference>
<accession>A0A916QDK1</accession>
<dbReference type="Gene3D" id="1.10.10.10">
    <property type="entry name" value="Winged helix-like DNA-binding domain superfamily/Winged helix DNA-binding domain"/>
    <property type="match status" value="2"/>
</dbReference>
<keyword evidence="4" id="KW-0804">Transcription</keyword>
<gene>
    <name evidence="7" type="ORF">ANBU17_30500</name>
</gene>
<dbReference type="SUPFAM" id="SSF46785">
    <property type="entry name" value="Winged helix' DNA-binding domain"/>
    <property type="match status" value="1"/>
</dbReference>
<name>A0A916QDK1_9FIRM</name>